<dbReference type="OrthoDB" id="8480494at2"/>
<evidence type="ECO:0000313" key="2">
    <source>
        <dbReference type="EMBL" id="AOX17745.1"/>
    </source>
</evidence>
<dbReference type="EMBL" id="CP014674">
    <property type="protein sequence ID" value="AOX17745.1"/>
    <property type="molecule type" value="Genomic_DNA"/>
</dbReference>
<dbReference type="Gene3D" id="1.25.40.10">
    <property type="entry name" value="Tetratricopeptide repeat domain"/>
    <property type="match status" value="1"/>
</dbReference>
<reference evidence="2 3" key="1">
    <citation type="journal article" date="2016" name="Microb. Cell Fact.">
        <title>Dissection of exopolysaccharide biosynthesis in Kozakia baliensis.</title>
        <authorList>
            <person name="Brandt J.U."/>
            <person name="Jakob F."/>
            <person name="Behr J."/>
            <person name="Geissler A.J."/>
            <person name="Vogel R.F."/>
        </authorList>
    </citation>
    <scope>NUCLEOTIDE SEQUENCE [LARGE SCALE GENOMIC DNA]</scope>
    <source>
        <strain evidence="2 3">DSM 14400</strain>
    </source>
</reference>
<dbReference type="SUPFAM" id="SSF48452">
    <property type="entry name" value="TPR-like"/>
    <property type="match status" value="1"/>
</dbReference>
<dbReference type="InterPro" id="IPR019734">
    <property type="entry name" value="TPR_rpt"/>
</dbReference>
<gene>
    <name evidence="2" type="ORF">A0U89_12015</name>
</gene>
<proteinExistence type="predicted"/>
<feature type="repeat" description="TPR" evidence="1">
    <location>
        <begin position="189"/>
        <end position="222"/>
    </location>
</feature>
<sequence>MAAAQTESPAMMQCLTRLSDNPSAVLAQARDWERHGGGVEAGQCGALALLEMGEAPEAAQRFDALAASLTVGRPPSPADPHAAQIARLAGQAARAWLLTGNTIPAEASAHYALSWTPDDLGLRILLAQSQYDRSDFAASLATLDRLPERGADDATHAYVLRASVHRRLGQIDAGLQDVARALALSPEDVDALLERGILRARHGEMAKAREDWDRVIALSPDTHDAYLARQDEDVLEADPNQPL</sequence>
<dbReference type="Proteomes" id="UP000179145">
    <property type="component" value="Chromosome"/>
</dbReference>
<evidence type="ECO:0000256" key="1">
    <source>
        <dbReference type="PROSITE-ProRule" id="PRU00339"/>
    </source>
</evidence>
<keyword evidence="1" id="KW-0802">TPR repeat</keyword>
<dbReference type="SMART" id="SM00028">
    <property type="entry name" value="TPR"/>
    <property type="match status" value="2"/>
</dbReference>
<accession>A0A1D8UVR5</accession>
<dbReference type="STRING" id="153496.A0U89_12015"/>
<dbReference type="KEGG" id="kba:A0U89_12015"/>
<dbReference type="Pfam" id="PF13371">
    <property type="entry name" value="TPR_9"/>
    <property type="match status" value="1"/>
</dbReference>
<dbReference type="RefSeq" id="WP_158513582.1">
    <property type="nucleotide sequence ID" value="NZ_BJVW01000001.1"/>
</dbReference>
<dbReference type="InterPro" id="IPR011990">
    <property type="entry name" value="TPR-like_helical_dom_sf"/>
</dbReference>
<protein>
    <submittedName>
        <fullName evidence="2">Uncharacterized protein</fullName>
    </submittedName>
</protein>
<evidence type="ECO:0000313" key="3">
    <source>
        <dbReference type="Proteomes" id="UP000179145"/>
    </source>
</evidence>
<dbReference type="eggNOG" id="COG2912">
    <property type="taxonomic scope" value="Bacteria"/>
</dbReference>
<dbReference type="PROSITE" id="PS50005">
    <property type="entry name" value="TPR"/>
    <property type="match status" value="2"/>
</dbReference>
<dbReference type="AlphaFoldDB" id="A0A1D8UVR5"/>
<feature type="repeat" description="TPR" evidence="1">
    <location>
        <begin position="155"/>
        <end position="188"/>
    </location>
</feature>
<keyword evidence="3" id="KW-1185">Reference proteome</keyword>
<organism evidence="2 3">
    <name type="scientific">Kozakia baliensis</name>
    <dbReference type="NCBI Taxonomy" id="153496"/>
    <lineage>
        <taxon>Bacteria</taxon>
        <taxon>Pseudomonadati</taxon>
        <taxon>Pseudomonadota</taxon>
        <taxon>Alphaproteobacteria</taxon>
        <taxon>Acetobacterales</taxon>
        <taxon>Acetobacteraceae</taxon>
        <taxon>Kozakia</taxon>
    </lineage>
</organism>
<name>A0A1D8UVR5_9PROT</name>